<evidence type="ECO:0000313" key="3">
    <source>
        <dbReference type="Proteomes" id="UP001604043"/>
    </source>
</evidence>
<sequence>MTTHANVWRCAIVLACSFGLGQPAGAQQLTVTAGTVLNVFADPSDFVVEMDKAGRCGSKYFHIQRTKANFKEVTAVMLTAFTAGKTFTGFIEGCAGDRNILSHGEVSR</sequence>
<feature type="chain" id="PRO_5046520145" evidence="1">
    <location>
        <begin position="27"/>
        <end position="108"/>
    </location>
</feature>
<name>A0ABW6ZLP7_9HYPH</name>
<protein>
    <submittedName>
        <fullName evidence="2">Uncharacterized protein</fullName>
    </submittedName>
</protein>
<feature type="signal peptide" evidence="1">
    <location>
        <begin position="1"/>
        <end position="26"/>
    </location>
</feature>
<gene>
    <name evidence="2" type="ORF">V5F30_21315</name>
</gene>
<keyword evidence="3" id="KW-1185">Reference proteome</keyword>
<dbReference type="RefSeq" id="WP_029558571.1">
    <property type="nucleotide sequence ID" value="NZ_JBAFUR010000007.1"/>
</dbReference>
<proteinExistence type="predicted"/>
<reference evidence="2 3" key="1">
    <citation type="submission" date="2024-02" db="EMBL/GenBank/DDBJ databases">
        <title>Expansion and revision of Xanthobacter and proposal of Roseixanthobacter gen. nov.</title>
        <authorList>
            <person name="Soltysiak M.P.M."/>
            <person name="Jalihal A."/>
            <person name="Ory A."/>
            <person name="Chrisophersen C."/>
            <person name="Lee A.D."/>
            <person name="Boulton J."/>
            <person name="Springer M."/>
        </authorList>
    </citation>
    <scope>NUCLEOTIDE SEQUENCE [LARGE SCALE GENOMIC DNA]</scope>
    <source>
        <strain evidence="2 3">CB5</strain>
    </source>
</reference>
<accession>A0ABW6ZLP7</accession>
<comment type="caution">
    <text evidence="2">The sequence shown here is derived from an EMBL/GenBank/DDBJ whole genome shotgun (WGS) entry which is preliminary data.</text>
</comment>
<evidence type="ECO:0000313" key="2">
    <source>
        <dbReference type="EMBL" id="MFG1254763.1"/>
    </source>
</evidence>
<keyword evidence="1" id="KW-0732">Signal</keyword>
<evidence type="ECO:0000256" key="1">
    <source>
        <dbReference type="SAM" id="SignalP"/>
    </source>
</evidence>
<organism evidence="2 3">
    <name type="scientific">Xanthobacter aminoxidans</name>
    <dbReference type="NCBI Taxonomy" id="186280"/>
    <lineage>
        <taxon>Bacteria</taxon>
        <taxon>Pseudomonadati</taxon>
        <taxon>Pseudomonadota</taxon>
        <taxon>Alphaproteobacteria</taxon>
        <taxon>Hyphomicrobiales</taxon>
        <taxon>Xanthobacteraceae</taxon>
        <taxon>Xanthobacter</taxon>
    </lineage>
</organism>
<dbReference type="Proteomes" id="UP001604043">
    <property type="component" value="Unassembled WGS sequence"/>
</dbReference>
<dbReference type="EMBL" id="JBAFUR010000007">
    <property type="protein sequence ID" value="MFG1254763.1"/>
    <property type="molecule type" value="Genomic_DNA"/>
</dbReference>